<protein>
    <submittedName>
        <fullName evidence="2">Hypoxanthine-guanine phosphoribosyltransferase</fullName>
        <ecNumber evidence="2">2.4.2.8</ecNumber>
    </submittedName>
</protein>
<evidence type="ECO:0000259" key="1">
    <source>
        <dbReference type="Pfam" id="PF00156"/>
    </source>
</evidence>
<dbReference type="PANTHER" id="PTHR43340">
    <property type="entry name" value="HYPOXANTHINE-GUANINE PHOSPHORIBOSYLTRANSFERASE"/>
    <property type="match status" value="1"/>
</dbReference>
<keyword evidence="2" id="KW-0808">Transferase</keyword>
<dbReference type="SUPFAM" id="SSF53271">
    <property type="entry name" value="PRTase-like"/>
    <property type="match status" value="1"/>
</dbReference>
<dbReference type="Gene3D" id="3.40.50.2020">
    <property type="match status" value="1"/>
</dbReference>
<dbReference type="GO" id="GO:0032263">
    <property type="term" value="P:GMP salvage"/>
    <property type="evidence" value="ECO:0007669"/>
    <property type="project" value="TreeGrafter"/>
</dbReference>
<evidence type="ECO:0000313" key="2">
    <source>
        <dbReference type="EMBL" id="VAY86292.1"/>
    </source>
</evidence>
<accession>A0A3B1E0E0</accession>
<dbReference type="AlphaFoldDB" id="A0A3B1E0E0"/>
<dbReference type="PANTHER" id="PTHR43340:SF1">
    <property type="entry name" value="HYPOXANTHINE PHOSPHORIBOSYLTRANSFERASE"/>
    <property type="match status" value="1"/>
</dbReference>
<dbReference type="EC" id="2.4.2.8" evidence="2"/>
<dbReference type="GO" id="GO:0006178">
    <property type="term" value="P:guanine salvage"/>
    <property type="evidence" value="ECO:0007669"/>
    <property type="project" value="TreeGrafter"/>
</dbReference>
<dbReference type="InterPro" id="IPR050408">
    <property type="entry name" value="HGPRT"/>
</dbReference>
<dbReference type="GO" id="GO:0032264">
    <property type="term" value="P:IMP salvage"/>
    <property type="evidence" value="ECO:0007669"/>
    <property type="project" value="TreeGrafter"/>
</dbReference>
<dbReference type="GO" id="GO:0005829">
    <property type="term" value="C:cytosol"/>
    <property type="evidence" value="ECO:0007669"/>
    <property type="project" value="TreeGrafter"/>
</dbReference>
<dbReference type="Pfam" id="PF00156">
    <property type="entry name" value="Pribosyltran"/>
    <property type="match status" value="1"/>
</dbReference>
<dbReference type="GO" id="GO:0000287">
    <property type="term" value="F:magnesium ion binding"/>
    <property type="evidence" value="ECO:0007669"/>
    <property type="project" value="TreeGrafter"/>
</dbReference>
<organism evidence="2">
    <name type="scientific">hydrothermal vent metagenome</name>
    <dbReference type="NCBI Taxonomy" id="652676"/>
    <lineage>
        <taxon>unclassified sequences</taxon>
        <taxon>metagenomes</taxon>
        <taxon>ecological metagenomes</taxon>
    </lineage>
</organism>
<reference evidence="2" key="1">
    <citation type="submission" date="2018-10" db="EMBL/GenBank/DDBJ databases">
        <authorList>
            <person name="Aoki K."/>
        </authorList>
    </citation>
    <scope>NUCLEOTIDE SEQUENCE</scope>
</reference>
<dbReference type="GO" id="GO:0004422">
    <property type="term" value="F:hypoxanthine phosphoribosyltransferase activity"/>
    <property type="evidence" value="ECO:0007669"/>
    <property type="project" value="TreeGrafter"/>
</dbReference>
<dbReference type="CDD" id="cd06223">
    <property type="entry name" value="PRTases_typeI"/>
    <property type="match status" value="1"/>
</dbReference>
<dbReference type="InterPro" id="IPR029057">
    <property type="entry name" value="PRTase-like"/>
</dbReference>
<feature type="domain" description="Phosphoribosyltransferase" evidence="1">
    <location>
        <begin position="17"/>
        <end position="162"/>
    </location>
</feature>
<dbReference type="GO" id="GO:0046100">
    <property type="term" value="P:hypoxanthine metabolic process"/>
    <property type="evidence" value="ECO:0007669"/>
    <property type="project" value="TreeGrafter"/>
</dbReference>
<dbReference type="EMBL" id="UOYO01000003">
    <property type="protein sequence ID" value="VAY86292.1"/>
    <property type="molecule type" value="Genomic_DNA"/>
</dbReference>
<keyword evidence="2" id="KW-0328">Glycosyltransferase</keyword>
<name>A0A3B1E0E0_9ZZZZ</name>
<dbReference type="InterPro" id="IPR000836">
    <property type="entry name" value="PRTase_dom"/>
</dbReference>
<sequence>MSSTQGKNCIVDILSKDEIEKCVDKISQKICKITKDKKTFIHLVCVLDGAKKLTSEISKKLTSKNIKHFISYIKSTSTSNLELLDNITLKENNIPKIDFFTKKTSHIIIDDLIDSGKTVLGVKKYLIKKGYLDIQIAALINKYKNCNIANILGYDLCYVKDELKNNGIKDYWLFGYGMDLDEKYRELEAIKALQIHL</sequence>
<proteinExistence type="predicted"/>
<gene>
    <name evidence="2" type="ORF">MNB_ARC-1_829</name>
</gene>